<dbReference type="PROSITE" id="PS00678">
    <property type="entry name" value="WD_REPEATS_1"/>
    <property type="match status" value="3"/>
</dbReference>
<organism evidence="7 8">
    <name type="scientific">Pseudovirgaria hyperparasitica</name>
    <dbReference type="NCBI Taxonomy" id="470096"/>
    <lineage>
        <taxon>Eukaryota</taxon>
        <taxon>Fungi</taxon>
        <taxon>Dikarya</taxon>
        <taxon>Ascomycota</taxon>
        <taxon>Pezizomycotina</taxon>
        <taxon>Dothideomycetes</taxon>
        <taxon>Dothideomycetes incertae sedis</taxon>
        <taxon>Acrospermales</taxon>
        <taxon>Acrospermaceae</taxon>
        <taxon>Pseudovirgaria</taxon>
    </lineage>
</organism>
<keyword evidence="4" id="KW-0234">DNA repair</keyword>
<dbReference type="PRINTS" id="PR00320">
    <property type="entry name" value="GPROTEINBRPT"/>
</dbReference>
<proteinExistence type="predicted"/>
<dbReference type="GO" id="GO:0031464">
    <property type="term" value="C:Cul4A-RING E3 ubiquitin ligase complex"/>
    <property type="evidence" value="ECO:0007669"/>
    <property type="project" value="TreeGrafter"/>
</dbReference>
<keyword evidence="2" id="KW-0677">Repeat</keyword>
<keyword evidence="8" id="KW-1185">Reference proteome</keyword>
<evidence type="ECO:0000256" key="6">
    <source>
        <dbReference type="SAM" id="MobiDB-lite"/>
    </source>
</evidence>
<evidence type="ECO:0000256" key="4">
    <source>
        <dbReference type="ARBA" id="ARBA00023204"/>
    </source>
</evidence>
<reference evidence="7" key="1">
    <citation type="journal article" date="2020" name="Stud. Mycol.">
        <title>101 Dothideomycetes genomes: a test case for predicting lifestyles and emergence of pathogens.</title>
        <authorList>
            <person name="Haridas S."/>
            <person name="Albert R."/>
            <person name="Binder M."/>
            <person name="Bloem J."/>
            <person name="Labutti K."/>
            <person name="Salamov A."/>
            <person name="Andreopoulos B."/>
            <person name="Baker S."/>
            <person name="Barry K."/>
            <person name="Bills G."/>
            <person name="Bluhm B."/>
            <person name="Cannon C."/>
            <person name="Castanera R."/>
            <person name="Culley D."/>
            <person name="Daum C."/>
            <person name="Ezra D."/>
            <person name="Gonzalez J."/>
            <person name="Henrissat B."/>
            <person name="Kuo A."/>
            <person name="Liang C."/>
            <person name="Lipzen A."/>
            <person name="Lutzoni F."/>
            <person name="Magnuson J."/>
            <person name="Mondo S."/>
            <person name="Nolan M."/>
            <person name="Ohm R."/>
            <person name="Pangilinan J."/>
            <person name="Park H.-J."/>
            <person name="Ramirez L."/>
            <person name="Alfaro M."/>
            <person name="Sun H."/>
            <person name="Tritt A."/>
            <person name="Yoshinaga Y."/>
            <person name="Zwiers L.-H."/>
            <person name="Turgeon B."/>
            <person name="Goodwin S."/>
            <person name="Spatafora J."/>
            <person name="Crous P."/>
            <person name="Grigoriev I."/>
        </authorList>
    </citation>
    <scope>NUCLEOTIDE SEQUENCE</scope>
    <source>
        <strain evidence="7">CBS 121739</strain>
    </source>
</reference>
<dbReference type="InterPro" id="IPR036322">
    <property type="entry name" value="WD40_repeat_dom_sf"/>
</dbReference>
<dbReference type="PANTHER" id="PTHR46202:SF1">
    <property type="entry name" value="DNA EXCISION REPAIR PROTEIN ERCC-8"/>
    <property type="match status" value="1"/>
</dbReference>
<evidence type="ECO:0000256" key="5">
    <source>
        <dbReference type="PROSITE-ProRule" id="PRU00221"/>
    </source>
</evidence>
<dbReference type="Gene3D" id="2.130.10.10">
    <property type="entry name" value="YVTN repeat-like/Quinoprotein amine dehydrogenase"/>
    <property type="match status" value="1"/>
</dbReference>
<dbReference type="Pfam" id="PF00400">
    <property type="entry name" value="WD40"/>
    <property type="match status" value="4"/>
</dbReference>
<evidence type="ECO:0000256" key="1">
    <source>
        <dbReference type="ARBA" id="ARBA00022574"/>
    </source>
</evidence>
<dbReference type="SUPFAM" id="SSF50978">
    <property type="entry name" value="WD40 repeat-like"/>
    <property type="match status" value="1"/>
</dbReference>
<dbReference type="GeneID" id="54490447"/>
<feature type="compositionally biased region" description="Acidic residues" evidence="6">
    <location>
        <begin position="467"/>
        <end position="480"/>
    </location>
</feature>
<evidence type="ECO:0000313" key="8">
    <source>
        <dbReference type="Proteomes" id="UP000799437"/>
    </source>
</evidence>
<evidence type="ECO:0000256" key="2">
    <source>
        <dbReference type="ARBA" id="ARBA00022737"/>
    </source>
</evidence>
<dbReference type="InterPro" id="IPR020472">
    <property type="entry name" value="WD40_PAC1"/>
</dbReference>
<dbReference type="GO" id="GO:0000209">
    <property type="term" value="P:protein polyubiquitination"/>
    <property type="evidence" value="ECO:0007669"/>
    <property type="project" value="TreeGrafter"/>
</dbReference>
<evidence type="ECO:0000313" key="7">
    <source>
        <dbReference type="EMBL" id="KAF2759262.1"/>
    </source>
</evidence>
<dbReference type="RefSeq" id="XP_033601713.1">
    <property type="nucleotide sequence ID" value="XM_033749393.1"/>
</dbReference>
<feature type="compositionally biased region" description="Gly residues" evidence="6">
    <location>
        <begin position="481"/>
        <end position="497"/>
    </location>
</feature>
<dbReference type="GO" id="GO:0043161">
    <property type="term" value="P:proteasome-mediated ubiquitin-dependent protein catabolic process"/>
    <property type="evidence" value="ECO:0007669"/>
    <property type="project" value="TreeGrafter"/>
</dbReference>
<dbReference type="InterPro" id="IPR015943">
    <property type="entry name" value="WD40/YVTN_repeat-like_dom_sf"/>
</dbReference>
<dbReference type="PANTHER" id="PTHR46202">
    <property type="entry name" value="DNA EXCISION REPAIR PROTEIN ERCC-8"/>
    <property type="match status" value="1"/>
</dbReference>
<feature type="repeat" description="WD" evidence="5">
    <location>
        <begin position="224"/>
        <end position="259"/>
    </location>
</feature>
<dbReference type="InterPro" id="IPR019775">
    <property type="entry name" value="WD40_repeat_CS"/>
</dbReference>
<feature type="region of interest" description="Disordered" evidence="6">
    <location>
        <begin position="107"/>
        <end position="128"/>
    </location>
</feature>
<dbReference type="InterPro" id="IPR001680">
    <property type="entry name" value="WD40_rpt"/>
</dbReference>
<sequence length="521" mass="55498">MSALLLNRSLGAIKPFELQRSETTRQLYAIQPANVYFKGQNTSSITKEQGIQRRDHNNDDDEPIPAHPAGVNTIAIDRFEGKYLLSGGADSSIAIWDLEDNNNAHSTKHNSTTTTTLHHPAGHVHRSTPTHKPGITHLSFYAFDSAAFLSSSYDHTLKIYDAEALTPSASFNLEAAVYSHAMSPIGTHLTVACATQHPAIRLVDLRSAACSHALAAGHSAGAAVLSLAWCPVAEHTLASAGADGTIRFWDIRRSAAALAVLDMHDSQGVVGGGSSPNRTRTRNPIHARAHLGPANGICWTDDGQHLISVGHDDRIRVWDVRRGANTLVNFGPLVRNNSNAGGGRSSATLLPLLSPPSLTPAGKELLFYPNPNEILVFDLFEGELVKRLRVSSSSSMLSSGREMGMGRGGLMGMRKKGGLGGIGGIGVEQARRSRTTALAWKYHDVGFYSAHADGSIRAWMPRSSADAEADEEEEWGEEGEGGSGGGGGGGGNWNGKGNGKRKADVLDDIVEGLTRRTVTFA</sequence>
<dbReference type="GO" id="GO:0000109">
    <property type="term" value="C:nucleotide-excision repair complex"/>
    <property type="evidence" value="ECO:0007669"/>
    <property type="project" value="TreeGrafter"/>
</dbReference>
<feature type="repeat" description="WD" evidence="5">
    <location>
        <begin position="64"/>
        <end position="106"/>
    </location>
</feature>
<dbReference type="InterPro" id="IPR042238">
    <property type="entry name" value="Rad28/ERCC8/Ckn1/ATCSA-1"/>
</dbReference>
<dbReference type="SMART" id="SM00320">
    <property type="entry name" value="WD40"/>
    <property type="match status" value="4"/>
</dbReference>
<dbReference type="PROSITE" id="PS50294">
    <property type="entry name" value="WD_REPEATS_REGION"/>
    <property type="match status" value="2"/>
</dbReference>
<dbReference type="OrthoDB" id="361494at2759"/>
<evidence type="ECO:0000256" key="3">
    <source>
        <dbReference type="ARBA" id="ARBA00022763"/>
    </source>
</evidence>
<protein>
    <submittedName>
        <fullName evidence="7">WD40 repeat-like protein</fullName>
    </submittedName>
</protein>
<feature type="region of interest" description="Disordered" evidence="6">
    <location>
        <begin position="41"/>
        <end position="69"/>
    </location>
</feature>
<feature type="region of interest" description="Disordered" evidence="6">
    <location>
        <begin position="462"/>
        <end position="505"/>
    </location>
</feature>
<dbReference type="GO" id="GO:0006283">
    <property type="term" value="P:transcription-coupled nucleotide-excision repair"/>
    <property type="evidence" value="ECO:0007669"/>
    <property type="project" value="InterPro"/>
</dbReference>
<gene>
    <name evidence="7" type="ORF">EJ05DRAFT_537565</name>
</gene>
<keyword evidence="1 5" id="KW-0853">WD repeat</keyword>
<dbReference type="PROSITE" id="PS50082">
    <property type="entry name" value="WD_REPEATS_2"/>
    <property type="match status" value="3"/>
</dbReference>
<dbReference type="Proteomes" id="UP000799437">
    <property type="component" value="Unassembled WGS sequence"/>
</dbReference>
<accession>A0A6A6W8T3</accession>
<feature type="repeat" description="WD" evidence="5">
    <location>
        <begin position="287"/>
        <end position="328"/>
    </location>
</feature>
<dbReference type="EMBL" id="ML996570">
    <property type="protein sequence ID" value="KAF2759262.1"/>
    <property type="molecule type" value="Genomic_DNA"/>
</dbReference>
<feature type="compositionally biased region" description="Low complexity" evidence="6">
    <location>
        <begin position="107"/>
        <end position="119"/>
    </location>
</feature>
<keyword evidence="3" id="KW-0227">DNA damage</keyword>
<name>A0A6A6W8T3_9PEZI</name>
<dbReference type="AlphaFoldDB" id="A0A6A6W8T3"/>